<gene>
    <name evidence="1" type="ORF">N177_1806</name>
</gene>
<reference evidence="1 2" key="1">
    <citation type="journal article" date="2014" name="Genome Announc.">
        <title>Draft Genome Sequence of Lutibaculum baratangense Strain AMV1T, Isolated from a Mud Volcano in Andamans, India.</title>
        <authorList>
            <person name="Singh A."/>
            <person name="Sreenivas A."/>
            <person name="Sathyanarayana Reddy G."/>
            <person name="Pinnaka A.K."/>
            <person name="Shivaji S."/>
        </authorList>
    </citation>
    <scope>NUCLEOTIDE SEQUENCE [LARGE SCALE GENOMIC DNA]</scope>
    <source>
        <strain evidence="1 2">AMV1</strain>
    </source>
</reference>
<protein>
    <submittedName>
        <fullName evidence="1">Uncharacterized protein</fullName>
    </submittedName>
</protein>
<dbReference type="Proteomes" id="UP000017819">
    <property type="component" value="Unassembled WGS sequence"/>
</dbReference>
<keyword evidence="2" id="KW-1185">Reference proteome</keyword>
<evidence type="ECO:0000313" key="2">
    <source>
        <dbReference type="Proteomes" id="UP000017819"/>
    </source>
</evidence>
<dbReference type="EMBL" id="AWXZ01000023">
    <property type="protein sequence ID" value="ESR25289.1"/>
    <property type="molecule type" value="Genomic_DNA"/>
</dbReference>
<dbReference type="AlphaFoldDB" id="V4RIY9"/>
<evidence type="ECO:0000313" key="1">
    <source>
        <dbReference type="EMBL" id="ESR25289.1"/>
    </source>
</evidence>
<comment type="caution">
    <text evidence="1">The sequence shown here is derived from an EMBL/GenBank/DDBJ whole genome shotgun (WGS) entry which is preliminary data.</text>
</comment>
<dbReference type="RefSeq" id="WP_023431947.1">
    <property type="nucleotide sequence ID" value="NZ_AWXZ01000023.1"/>
</dbReference>
<organism evidence="1 2">
    <name type="scientific">Lutibaculum baratangense AMV1</name>
    <dbReference type="NCBI Taxonomy" id="631454"/>
    <lineage>
        <taxon>Bacteria</taxon>
        <taxon>Pseudomonadati</taxon>
        <taxon>Pseudomonadota</taxon>
        <taxon>Alphaproteobacteria</taxon>
        <taxon>Hyphomicrobiales</taxon>
        <taxon>Tepidamorphaceae</taxon>
        <taxon>Lutibaculum</taxon>
    </lineage>
</organism>
<sequence length="60" mass="6635">MEPTAATGLIALMQAQITKAHEKLTTRRPSQMSLSENLDLRKTVSRSLGDGIGRNLDRRV</sequence>
<accession>V4RIY9</accession>
<proteinExistence type="predicted"/>
<name>V4RIY9_9HYPH</name>